<dbReference type="PANTHER" id="PTHR30213">
    <property type="entry name" value="INNER MEMBRANE PROTEIN YHJD"/>
    <property type="match status" value="1"/>
</dbReference>
<evidence type="ECO:0000313" key="9">
    <source>
        <dbReference type="Proteomes" id="UP001597085"/>
    </source>
</evidence>
<evidence type="ECO:0000256" key="2">
    <source>
        <dbReference type="ARBA" id="ARBA00022475"/>
    </source>
</evidence>
<evidence type="ECO:0000256" key="5">
    <source>
        <dbReference type="ARBA" id="ARBA00023136"/>
    </source>
</evidence>
<protein>
    <submittedName>
        <fullName evidence="8">YihY/virulence factor BrkB family protein</fullName>
    </submittedName>
</protein>
<dbReference type="InterPro" id="IPR017039">
    <property type="entry name" value="Virul_fac_BrkB"/>
</dbReference>
<comment type="caution">
    <text evidence="8">The sequence shown here is derived from an EMBL/GenBank/DDBJ whole genome shotgun (WGS) entry which is preliminary data.</text>
</comment>
<keyword evidence="2" id="KW-1003">Cell membrane</keyword>
<dbReference type="NCBIfam" id="TIGR00765">
    <property type="entry name" value="yihY_not_rbn"/>
    <property type="match status" value="1"/>
</dbReference>
<feature type="region of interest" description="Disordered" evidence="6">
    <location>
        <begin position="259"/>
        <end position="362"/>
    </location>
</feature>
<reference evidence="8 9" key="1">
    <citation type="journal article" date="2019" name="Int. J. Syst. Evol. Microbiol.">
        <title>The Global Catalogue of Microorganisms (GCM) 10K type strain sequencing project: providing services to taxonomists for standard genome sequencing and annotation.</title>
        <authorList>
            <consortium name="The Broad Institute Genomics Platform"/>
            <consortium name="The Broad Institute Genome Sequencing Center for Infectious Disease"/>
            <person name="Wu L."/>
            <person name="Ma J."/>
        </authorList>
    </citation>
    <scope>NUCLEOTIDE SEQUENCE [LARGE SCALE GENOMIC DNA]</scope>
    <source>
        <strain evidence="8 9">CGMCC 1.12121</strain>
    </source>
</reference>
<feature type="compositionally biased region" description="Basic and acidic residues" evidence="6">
    <location>
        <begin position="350"/>
        <end position="362"/>
    </location>
</feature>
<feature type="transmembrane region" description="Helical" evidence="7">
    <location>
        <begin position="222"/>
        <end position="253"/>
    </location>
</feature>
<dbReference type="AlphaFoldDB" id="A0ABD6CLE1"/>
<feature type="compositionally biased region" description="Basic and acidic residues" evidence="6">
    <location>
        <begin position="259"/>
        <end position="277"/>
    </location>
</feature>
<dbReference type="RefSeq" id="WP_256419893.1">
    <property type="nucleotide sequence ID" value="NZ_JANHDI010000001.1"/>
</dbReference>
<dbReference type="EMBL" id="JBHUDK010000005">
    <property type="protein sequence ID" value="MFD1598674.1"/>
    <property type="molecule type" value="Genomic_DNA"/>
</dbReference>
<evidence type="ECO:0000256" key="4">
    <source>
        <dbReference type="ARBA" id="ARBA00022989"/>
    </source>
</evidence>
<keyword evidence="9" id="KW-1185">Reference proteome</keyword>
<feature type="transmembrane region" description="Helical" evidence="7">
    <location>
        <begin position="435"/>
        <end position="460"/>
    </location>
</feature>
<evidence type="ECO:0000313" key="8">
    <source>
        <dbReference type="EMBL" id="MFD1598674.1"/>
    </source>
</evidence>
<evidence type="ECO:0000256" key="7">
    <source>
        <dbReference type="SAM" id="Phobius"/>
    </source>
</evidence>
<feature type="transmembrane region" description="Helical" evidence="7">
    <location>
        <begin position="133"/>
        <end position="154"/>
    </location>
</feature>
<evidence type="ECO:0000256" key="6">
    <source>
        <dbReference type="SAM" id="MobiDB-lite"/>
    </source>
</evidence>
<comment type="subcellular location">
    <subcellularLocation>
        <location evidence="1">Cell membrane</location>
        <topology evidence="1">Multi-pass membrane protein</topology>
    </subcellularLocation>
</comment>
<proteinExistence type="predicted"/>
<feature type="compositionally biased region" description="Acidic residues" evidence="6">
    <location>
        <begin position="278"/>
        <end position="288"/>
    </location>
</feature>
<keyword evidence="5 7" id="KW-0472">Membrane</keyword>
<feature type="transmembrane region" description="Helical" evidence="7">
    <location>
        <begin position="409"/>
        <end position="429"/>
    </location>
</feature>
<dbReference type="PANTHER" id="PTHR30213:SF0">
    <property type="entry name" value="UPF0761 MEMBRANE PROTEIN YIHY"/>
    <property type="match status" value="1"/>
</dbReference>
<gene>
    <name evidence="8" type="ORF">ACFSBX_06845</name>
</gene>
<keyword evidence="4 7" id="KW-1133">Transmembrane helix</keyword>
<feature type="transmembrane region" description="Helical" evidence="7">
    <location>
        <begin position="194"/>
        <end position="216"/>
    </location>
</feature>
<dbReference type="Proteomes" id="UP001597085">
    <property type="component" value="Unassembled WGS sequence"/>
</dbReference>
<name>A0ABD6CLE1_9EURY</name>
<feature type="transmembrane region" description="Helical" evidence="7">
    <location>
        <begin position="31"/>
        <end position="53"/>
    </location>
</feature>
<organism evidence="8 9">
    <name type="scientific">Halobellus rarus</name>
    <dbReference type="NCBI Taxonomy" id="1126237"/>
    <lineage>
        <taxon>Archaea</taxon>
        <taxon>Methanobacteriati</taxon>
        <taxon>Methanobacteriota</taxon>
        <taxon>Stenosarchaea group</taxon>
        <taxon>Halobacteria</taxon>
        <taxon>Halobacteriales</taxon>
        <taxon>Haloferacaceae</taxon>
        <taxon>Halobellus</taxon>
    </lineage>
</organism>
<sequence>MSVWTRNRFAVPRSIVETVRDREVTFLAAGISYYVLVSLVPLLTLAVVVATVVGGAELATQVQSIAQRYLLPTGSELVVGAVTDPTGRGTLSILSLLVTTWGALKLFRGIDVAFARIYEYPTSPVIEQLSDGVITLATLGGATIGVVVTTAVMALVDVPFVGIVSPLVLLAFLVVAFLPLYTVIPDVPIGVREALPGAVFAAVGWAVLSAGFGLYAQFSTGVAGALGAVLLLVTWFYFSGILVLTGAVLNAVLVRDGEDRDRQVQHPRDRRPERTMSADDETTDDDAVSGDAGPASDAREEPNAADADADAGPSADAGGFAGDTDAGPSATDAGGFAGDTDDSSSAATDVDPRGAPDIDQLDRRVEELRADLDAFEEDVQSRTVERPDVESEMRRYVRGRLRRGKARGWGPYLVLLYGTAATIAAFYLLEDDLLAVVAMLVIYLSTLGLYALFVIFGVGLNALGVPGRLVDWVRDRRT</sequence>
<feature type="compositionally biased region" description="Low complexity" evidence="6">
    <location>
        <begin position="304"/>
        <end position="334"/>
    </location>
</feature>
<evidence type="ECO:0000256" key="1">
    <source>
        <dbReference type="ARBA" id="ARBA00004651"/>
    </source>
</evidence>
<accession>A0ABD6CLE1</accession>
<feature type="transmembrane region" description="Helical" evidence="7">
    <location>
        <begin position="160"/>
        <end position="182"/>
    </location>
</feature>
<dbReference type="Pfam" id="PF03631">
    <property type="entry name" value="Virul_fac_BrkB"/>
    <property type="match status" value="1"/>
</dbReference>
<dbReference type="GO" id="GO:0005886">
    <property type="term" value="C:plasma membrane"/>
    <property type="evidence" value="ECO:0007669"/>
    <property type="project" value="UniProtKB-SubCell"/>
</dbReference>
<evidence type="ECO:0000256" key="3">
    <source>
        <dbReference type="ARBA" id="ARBA00022692"/>
    </source>
</evidence>
<keyword evidence="3 7" id="KW-0812">Transmembrane</keyword>